<evidence type="ECO:0000313" key="2">
    <source>
        <dbReference type="Proteomes" id="UP001202961"/>
    </source>
</evidence>
<proteinExistence type="predicted"/>
<reference evidence="1 2" key="1">
    <citation type="journal article" date="2022" name="Syst. Appl. Microbiol.">
        <title>Rhodopirellula aestuarii sp. nov., a novel member of the genus Rhodopirellula isolated from brackish sediments collected in the Tagus River estuary, Portugal.</title>
        <authorList>
            <person name="Vitorino I.R."/>
            <person name="Klimek D."/>
            <person name="Calusinska M."/>
            <person name="Lobo-da-Cunha A."/>
            <person name="Vasconcelos V."/>
            <person name="Lage O.M."/>
        </authorList>
    </citation>
    <scope>NUCLEOTIDE SEQUENCE [LARGE SCALE GENOMIC DNA]</scope>
    <source>
        <strain evidence="1 2">ICT_H3.1</strain>
    </source>
</reference>
<dbReference type="EMBL" id="JAMQBK010000024">
    <property type="protein sequence ID" value="MCM2370658.1"/>
    <property type="molecule type" value="Genomic_DNA"/>
</dbReference>
<protein>
    <submittedName>
        <fullName evidence="1">Uncharacterized protein</fullName>
    </submittedName>
</protein>
<evidence type="ECO:0000313" key="1">
    <source>
        <dbReference type="EMBL" id="MCM2370658.1"/>
    </source>
</evidence>
<accession>A0ABT0U2E0</accession>
<organism evidence="1 2">
    <name type="scientific">Aporhodopirellula aestuarii</name>
    <dbReference type="NCBI Taxonomy" id="2950107"/>
    <lineage>
        <taxon>Bacteria</taxon>
        <taxon>Pseudomonadati</taxon>
        <taxon>Planctomycetota</taxon>
        <taxon>Planctomycetia</taxon>
        <taxon>Pirellulales</taxon>
        <taxon>Pirellulaceae</taxon>
        <taxon>Aporhodopirellula</taxon>
    </lineage>
</organism>
<dbReference type="RefSeq" id="WP_250928325.1">
    <property type="nucleotide sequence ID" value="NZ_JAMQBK010000024.1"/>
</dbReference>
<keyword evidence="2" id="KW-1185">Reference proteome</keyword>
<dbReference type="Proteomes" id="UP001202961">
    <property type="component" value="Unassembled WGS sequence"/>
</dbReference>
<comment type="caution">
    <text evidence="1">The sequence shown here is derived from an EMBL/GenBank/DDBJ whole genome shotgun (WGS) entry which is preliminary data.</text>
</comment>
<sequence length="81" mass="9017">MAKKKATKAAVKKTPAKKKAPTLNDLYNEVSRKADTDGLKISVAETKRVLACFFDVLEDYKPAEAFDFVAKGLKRAGTRRR</sequence>
<name>A0ABT0U2E0_9BACT</name>
<gene>
    <name evidence="1" type="ORF">NB063_08575</name>
</gene>